<name>A0A381DI16_9BACT</name>
<evidence type="ECO:0000313" key="2">
    <source>
        <dbReference type="Proteomes" id="UP000254920"/>
    </source>
</evidence>
<organism evidence="1 2">
    <name type="scientific">Campylobacter sputorum subsp. sputorum</name>
    <dbReference type="NCBI Taxonomy" id="32024"/>
    <lineage>
        <taxon>Bacteria</taxon>
        <taxon>Pseudomonadati</taxon>
        <taxon>Campylobacterota</taxon>
        <taxon>Epsilonproteobacteria</taxon>
        <taxon>Campylobacterales</taxon>
        <taxon>Campylobacteraceae</taxon>
        <taxon>Campylobacter</taxon>
    </lineage>
</organism>
<dbReference type="Proteomes" id="UP000254920">
    <property type="component" value="Unassembled WGS sequence"/>
</dbReference>
<dbReference type="GeneID" id="93090972"/>
<gene>
    <name evidence="1" type="ORF">NCTC12475_00532</name>
</gene>
<dbReference type="OrthoDB" id="495783at2"/>
<proteinExistence type="predicted"/>
<dbReference type="Pfam" id="PF08349">
    <property type="entry name" value="DUF1722"/>
    <property type="match status" value="1"/>
</dbReference>
<keyword evidence="2" id="KW-1185">Reference proteome</keyword>
<protein>
    <submittedName>
        <fullName evidence="1">Uncharacterized conserved protein</fullName>
    </submittedName>
</protein>
<dbReference type="EMBL" id="UFVD01000001">
    <property type="protein sequence ID" value="SUX10344.1"/>
    <property type="molecule type" value="Genomic_DNA"/>
</dbReference>
<evidence type="ECO:0000313" key="1">
    <source>
        <dbReference type="EMBL" id="SUX10344.1"/>
    </source>
</evidence>
<dbReference type="AlphaFoldDB" id="A0A381DI16"/>
<dbReference type="RefSeq" id="WP_089182765.1">
    <property type="nucleotide sequence ID" value="NZ_CP043427.1"/>
</dbReference>
<dbReference type="InterPro" id="IPR013560">
    <property type="entry name" value="DUF1722"/>
</dbReference>
<sequence length="128" mass="15520">MKKECEKLWATQKYLVLSKSQKIYNEIREYLKSDDVNLEILKNKISLALNLKEDKSQILNSSKHIWGYFKKQAKSNEKNKFFFLLSEYKLSKIHNIEIFCFLEQLLIMYPNEYLQNTSIFDYYKKINK</sequence>
<dbReference type="STRING" id="32024.GCA_000788295_00658"/>
<reference evidence="1 2" key="1">
    <citation type="submission" date="2018-06" db="EMBL/GenBank/DDBJ databases">
        <authorList>
            <consortium name="Pathogen Informatics"/>
            <person name="Doyle S."/>
        </authorList>
    </citation>
    <scope>NUCLEOTIDE SEQUENCE [LARGE SCALE GENOMIC DNA]</scope>
    <source>
        <strain evidence="1 2">NCTC12475</strain>
    </source>
</reference>
<accession>A0A381DI16</accession>